<dbReference type="EMBL" id="BPLR01002493">
    <property type="protein sequence ID" value="GIX74288.1"/>
    <property type="molecule type" value="Genomic_DNA"/>
</dbReference>
<accession>A0AAV4MPI6</accession>
<name>A0AAV4MPI6_CAEEX</name>
<evidence type="ECO:0000313" key="2">
    <source>
        <dbReference type="Proteomes" id="UP001054945"/>
    </source>
</evidence>
<dbReference type="AlphaFoldDB" id="A0AAV4MPI6"/>
<protein>
    <submittedName>
        <fullName evidence="1">Uncharacterized protein</fullName>
    </submittedName>
</protein>
<comment type="caution">
    <text evidence="1">The sequence shown here is derived from an EMBL/GenBank/DDBJ whole genome shotgun (WGS) entry which is preliminary data.</text>
</comment>
<proteinExistence type="predicted"/>
<organism evidence="1 2">
    <name type="scientific">Caerostris extrusa</name>
    <name type="common">Bark spider</name>
    <name type="synonym">Caerostris bankana</name>
    <dbReference type="NCBI Taxonomy" id="172846"/>
    <lineage>
        <taxon>Eukaryota</taxon>
        <taxon>Metazoa</taxon>
        <taxon>Ecdysozoa</taxon>
        <taxon>Arthropoda</taxon>
        <taxon>Chelicerata</taxon>
        <taxon>Arachnida</taxon>
        <taxon>Araneae</taxon>
        <taxon>Araneomorphae</taxon>
        <taxon>Entelegynae</taxon>
        <taxon>Araneoidea</taxon>
        <taxon>Araneidae</taxon>
        <taxon>Caerostris</taxon>
    </lineage>
</organism>
<evidence type="ECO:0000313" key="1">
    <source>
        <dbReference type="EMBL" id="GIX74288.1"/>
    </source>
</evidence>
<gene>
    <name evidence="1" type="ORF">CEXT_705651</name>
</gene>
<keyword evidence="2" id="KW-1185">Reference proteome</keyword>
<dbReference type="Proteomes" id="UP001054945">
    <property type="component" value="Unassembled WGS sequence"/>
</dbReference>
<reference evidence="1 2" key="1">
    <citation type="submission" date="2021-06" db="EMBL/GenBank/DDBJ databases">
        <title>Caerostris extrusa draft genome.</title>
        <authorList>
            <person name="Kono N."/>
            <person name="Arakawa K."/>
        </authorList>
    </citation>
    <scope>NUCLEOTIDE SEQUENCE [LARGE SCALE GENOMIC DNA]</scope>
</reference>
<sequence length="101" mass="12028">MIQFVIKYEHTVWTRFSLSELSLSLLKQWLMNVRAACVRGKYLRMNVPQHNIRFLSCCRNYQQNPSYSGNFLKGSIISAVFTRLLPYQRYRICLRIPHCNP</sequence>